<dbReference type="Proteomes" id="UP000223389">
    <property type="component" value="Segment"/>
</dbReference>
<name>A0A291AXE2_9CAUD</name>
<accession>A0A291AXE2</accession>
<protein>
    <submittedName>
        <fullName evidence="1">Uncharacterized protein</fullName>
    </submittedName>
</protein>
<proteinExistence type="predicted"/>
<keyword evidence="2" id="KW-1185">Reference proteome</keyword>
<reference evidence="1 2" key="1">
    <citation type="submission" date="2017-05" db="EMBL/GenBank/DDBJ databases">
        <title>The isolation and characterization of 16 novel Shigella-infecting phages from the environment.</title>
        <authorList>
            <person name="Doore S.M."/>
            <person name="Schrad J.R."/>
            <person name="Dover J.A."/>
            <person name="Parent K.N."/>
        </authorList>
    </citation>
    <scope>NUCLEOTIDE SEQUENCE [LARGE SCALE GENOMIC DNA]</scope>
</reference>
<organism evidence="1 2">
    <name type="scientific">Shigella phage Sf11 SMD-2017</name>
    <dbReference type="NCBI Taxonomy" id="2282196"/>
    <lineage>
        <taxon>Viruses</taxon>
        <taxon>Duplodnaviria</taxon>
        <taxon>Heunggongvirae</taxon>
        <taxon>Uroviricota</taxon>
        <taxon>Caudoviricetes</taxon>
        <taxon>Cedarrivervirus</taxon>
        <taxon>Cedarrivervirus Sf11</taxon>
    </lineage>
</organism>
<dbReference type="EMBL" id="MF158038">
    <property type="protein sequence ID" value="ATE85697.1"/>
    <property type="molecule type" value="Genomic_DNA"/>
</dbReference>
<evidence type="ECO:0000313" key="2">
    <source>
        <dbReference type="Proteomes" id="UP000223389"/>
    </source>
</evidence>
<gene>
    <name evidence="1" type="ORF">Sf11_gp50</name>
</gene>
<sequence>MKKWKYLKGCENDFNGHNTAVLVVKSGRTGMIHYLSCCYAGRISDIEGAGDIVIAIRVPVNDEQDLNECIGAPEADVKRGGFTPNTTFVGGLNPDPSIMGVPLREIDGAETVTYPGVDALITERGSRYGKFKDGADIMQSLKDVMREVDGWHNLTPSQREALDMIQHKIGRILNGDPKYDDSWKDIAGYATLIVNELNGEIK</sequence>
<evidence type="ECO:0000313" key="1">
    <source>
        <dbReference type="EMBL" id="ATE85697.1"/>
    </source>
</evidence>